<feature type="non-terminal residue" evidence="1">
    <location>
        <position position="1"/>
    </location>
</feature>
<gene>
    <name evidence="1" type="ORF">PAT3040_00144</name>
</gene>
<keyword evidence="2" id="KW-1185">Reference proteome</keyword>
<proteinExistence type="predicted"/>
<sequence>QLDQSLRWNPLRRQYLLLLLVLWIQ</sequence>
<comment type="caution">
    <text evidence="1">The sequence shown here is derived from an EMBL/GenBank/DDBJ whole genome shotgun (WGS) entry which is preliminary data.</text>
</comment>
<evidence type="ECO:0000313" key="2">
    <source>
        <dbReference type="Proteomes" id="UP000245202"/>
    </source>
</evidence>
<organism evidence="1 2">
    <name type="scientific">Paenibacillus agaridevorans</name>
    <dbReference type="NCBI Taxonomy" id="171404"/>
    <lineage>
        <taxon>Bacteria</taxon>
        <taxon>Bacillati</taxon>
        <taxon>Bacillota</taxon>
        <taxon>Bacilli</taxon>
        <taxon>Bacillales</taxon>
        <taxon>Paenibacillaceae</taxon>
        <taxon>Paenibacillus</taxon>
    </lineage>
</organism>
<protein>
    <submittedName>
        <fullName evidence="1">Uncharacterized protein</fullName>
    </submittedName>
</protein>
<accession>A0A2R5EGG9</accession>
<name>A0A2R5EGG9_9BACL</name>
<dbReference type="AlphaFoldDB" id="A0A2R5EGG9"/>
<dbReference type="Proteomes" id="UP000245202">
    <property type="component" value="Unassembled WGS sequence"/>
</dbReference>
<dbReference type="EMBL" id="BDQX01000012">
    <property type="protein sequence ID" value="GBG05660.1"/>
    <property type="molecule type" value="Genomic_DNA"/>
</dbReference>
<evidence type="ECO:0000313" key="1">
    <source>
        <dbReference type="EMBL" id="GBG05660.1"/>
    </source>
</evidence>
<reference evidence="1 2" key="1">
    <citation type="submission" date="2017-08" db="EMBL/GenBank/DDBJ databases">
        <title>Substantial Increase in Enzyme Production by Combined Drug-Resistance Mutations in Paenibacillus agaridevorans.</title>
        <authorList>
            <person name="Tanaka Y."/>
            <person name="Funane K."/>
            <person name="Hosaka T."/>
            <person name="Shiwa Y."/>
            <person name="Fujita N."/>
            <person name="Miyazaki T."/>
            <person name="Yoshikawa H."/>
            <person name="Murakami K."/>
            <person name="Kasahara K."/>
            <person name="Inaoka T."/>
            <person name="Hiraga Y."/>
            <person name="Ochi K."/>
        </authorList>
    </citation>
    <scope>NUCLEOTIDE SEQUENCE [LARGE SCALE GENOMIC DNA]</scope>
    <source>
        <strain evidence="1 2">T-3040</strain>
    </source>
</reference>